<sequence>MRQLEIENGDFPPKTIEVVTATPCFPPKGIKSVERTRDSVKVTVKERSSPHFPPKKKLARQLIFTEFGLSPIITTSPPLPVVKPSSELHLSPRCAFSSIKSETPIPIPLPQANIKANSGTPKGPKQCGCKQSKCLKLYCECFASREYCNGCNCADCCNNVENGDLRKAAAEIILERNPHAFKPKIASTPCSPQNVGGDKEDTPPVGRHERGCHCKKSECLKRYCECFQANVFCSENCKCMDCKNFEVCKGTMAASGKDDSKSKICENSKGCEGRIAISPKDNGNRKFYRSFKGSEGLMAEIGEDCIDTKIYTQRVTAATSNATGLSGQCLSQESRKRKHLELHSNEKETLIESFSDFQKVNNLKNSCPSATLSVEPTCHIINSAMVGSFRHPYRLTLADVLHLEDTRKVCSGLAVLAEAAKQFADKVGKADVKDAAENKHGDALGAKEKDCQGGPAYFQKRVPDDLHLDGGATDAHEGRTLPHGTVKLICNEKHKQFMEPTSPKQILDRDIKNASAEQERCVLSSFRDFLEKLITFTNIKDEAFLFPYWYLVHVTGTNEFSSARAVLMEKTGTEG</sequence>
<dbReference type="InterPro" id="IPR033467">
    <property type="entry name" value="Tesmin/TSO1-like_CXC"/>
</dbReference>
<protein>
    <submittedName>
        <fullName evidence="5">Tesmin/TSO1-like CXC domain-containing protein</fullName>
    </submittedName>
</protein>
<feature type="domain" description="CRC" evidence="4">
    <location>
        <begin position="123"/>
        <end position="247"/>
    </location>
</feature>
<dbReference type="SMART" id="SM01114">
    <property type="entry name" value="CXC"/>
    <property type="match status" value="2"/>
</dbReference>
<dbReference type="EMBL" id="CM001884">
    <property type="protein sequence ID" value="EOY26815.1"/>
    <property type="molecule type" value="Genomic_DNA"/>
</dbReference>
<evidence type="ECO:0000313" key="6">
    <source>
        <dbReference type="Proteomes" id="UP000026915"/>
    </source>
</evidence>
<dbReference type="InterPro" id="IPR005172">
    <property type="entry name" value="CRC"/>
</dbReference>
<dbReference type="HOGENOM" id="CLU_020949_0_1_1"/>
<dbReference type="GO" id="GO:0006355">
    <property type="term" value="P:regulation of DNA-templated transcription"/>
    <property type="evidence" value="ECO:0000318"/>
    <property type="project" value="GO_Central"/>
</dbReference>
<keyword evidence="3" id="KW-0539">Nucleus</keyword>
<dbReference type="AlphaFoldDB" id="A0A061GAC5"/>
<dbReference type="eggNOG" id="KOG1171">
    <property type="taxonomic scope" value="Eukaryota"/>
</dbReference>
<comment type="similarity">
    <text evidence="2">Belongs to the lin-54 family.</text>
</comment>
<dbReference type="STRING" id="3641.A0A061GAC5"/>
<comment type="subcellular location">
    <subcellularLocation>
        <location evidence="1">Nucleus</location>
    </subcellularLocation>
</comment>
<dbReference type="PANTHER" id="PTHR12446">
    <property type="entry name" value="TESMIN/TSO1-RELATED"/>
    <property type="match status" value="1"/>
</dbReference>
<dbReference type="PANTHER" id="PTHR12446:SF64">
    <property type="entry name" value="TESMIN_TSO1-LIKE CXC DOMAIN-CONTAINING PROTEIN"/>
    <property type="match status" value="1"/>
</dbReference>
<dbReference type="Proteomes" id="UP000026915">
    <property type="component" value="Chromosome 6"/>
</dbReference>
<evidence type="ECO:0000313" key="5">
    <source>
        <dbReference type="EMBL" id="EOY26815.1"/>
    </source>
</evidence>
<dbReference type="Pfam" id="PF03638">
    <property type="entry name" value="TCR"/>
    <property type="match status" value="2"/>
</dbReference>
<evidence type="ECO:0000259" key="4">
    <source>
        <dbReference type="PROSITE" id="PS51634"/>
    </source>
</evidence>
<name>A0A061GAC5_THECC</name>
<reference evidence="5 6" key="1">
    <citation type="journal article" date="2013" name="Genome Biol.">
        <title>The genome sequence of the most widely cultivated cacao type and its use to identify candidate genes regulating pod color.</title>
        <authorList>
            <person name="Motamayor J.C."/>
            <person name="Mockaitis K."/>
            <person name="Schmutz J."/>
            <person name="Haiminen N."/>
            <person name="Iii D.L."/>
            <person name="Cornejo O."/>
            <person name="Findley S.D."/>
            <person name="Zheng P."/>
            <person name="Utro F."/>
            <person name="Royaert S."/>
            <person name="Saski C."/>
            <person name="Jenkins J."/>
            <person name="Podicheti R."/>
            <person name="Zhao M."/>
            <person name="Scheffler B.E."/>
            <person name="Stack J.C."/>
            <person name="Feltus F.A."/>
            <person name="Mustiga G.M."/>
            <person name="Amores F."/>
            <person name="Phillips W."/>
            <person name="Marelli J.P."/>
            <person name="May G.D."/>
            <person name="Shapiro H."/>
            <person name="Ma J."/>
            <person name="Bustamante C.D."/>
            <person name="Schnell R.J."/>
            <person name="Main D."/>
            <person name="Gilbert D."/>
            <person name="Parida L."/>
            <person name="Kuhn D.N."/>
        </authorList>
    </citation>
    <scope>NUCLEOTIDE SEQUENCE [LARGE SCALE GENOMIC DNA]</scope>
    <source>
        <strain evidence="6">cv. Matina 1-6</strain>
    </source>
</reference>
<gene>
    <name evidence="5" type="ORF">TCM_028771</name>
</gene>
<evidence type="ECO:0000256" key="3">
    <source>
        <dbReference type="ARBA" id="ARBA00023242"/>
    </source>
</evidence>
<organism evidence="5 6">
    <name type="scientific">Theobroma cacao</name>
    <name type="common">Cacao</name>
    <name type="synonym">Cocoa</name>
    <dbReference type="NCBI Taxonomy" id="3641"/>
    <lineage>
        <taxon>Eukaryota</taxon>
        <taxon>Viridiplantae</taxon>
        <taxon>Streptophyta</taxon>
        <taxon>Embryophyta</taxon>
        <taxon>Tracheophyta</taxon>
        <taxon>Spermatophyta</taxon>
        <taxon>Magnoliopsida</taxon>
        <taxon>eudicotyledons</taxon>
        <taxon>Gunneridae</taxon>
        <taxon>Pentapetalae</taxon>
        <taxon>rosids</taxon>
        <taxon>malvids</taxon>
        <taxon>Malvales</taxon>
        <taxon>Malvaceae</taxon>
        <taxon>Byttnerioideae</taxon>
        <taxon>Theobroma</taxon>
    </lineage>
</organism>
<dbReference type="Gramene" id="EOY26815">
    <property type="protein sequence ID" value="EOY26815"/>
    <property type="gene ID" value="TCM_028771"/>
</dbReference>
<dbReference type="InParanoid" id="A0A061GAC5"/>
<dbReference type="OMA" id="GCKQSKC"/>
<proteinExistence type="inferred from homology"/>
<keyword evidence="6" id="KW-1185">Reference proteome</keyword>
<accession>A0A061GAC5</accession>
<evidence type="ECO:0000256" key="1">
    <source>
        <dbReference type="ARBA" id="ARBA00004123"/>
    </source>
</evidence>
<evidence type="ECO:0000256" key="2">
    <source>
        <dbReference type="ARBA" id="ARBA00007267"/>
    </source>
</evidence>
<dbReference type="PROSITE" id="PS51634">
    <property type="entry name" value="CRC"/>
    <property type="match status" value="1"/>
</dbReference>
<dbReference type="InterPro" id="IPR028307">
    <property type="entry name" value="Lin-54_fam"/>
</dbReference>
<dbReference type="GO" id="GO:0005634">
    <property type="term" value="C:nucleus"/>
    <property type="evidence" value="ECO:0000318"/>
    <property type="project" value="GO_Central"/>
</dbReference>